<proteinExistence type="predicted"/>
<protein>
    <submittedName>
        <fullName evidence="1">NAD(P)-binding protein</fullName>
    </submittedName>
</protein>
<sequence length="446" mass="50240">MNDAYLQNLQQITAIEEYDAIVLGAGVSGLVSASILTGQGQSHILVVDEYDHVGGNHIDWSSQGYTFDIGSLIFQDDSPLLTHFPELLSLYVPIEPSWGRLNPQGMITDYPISMRDDIVRAGAAEIIRILASVLYARLFQRGMRNAKEFARYWIGARLLWRSGLESYMKRFYGIAPEQIDIDLARKRMLWISEHASLPNLVRRLSKPKPAAPSNRQLARPKAGFASLYRLATERLEQRGVRFELGVKMNAIEKIQDLFHLKVGDRVLATRRLISTIPIEQAETLCAMERRQPLETITLITLYFSFSGARGFLQSIIYNFSHDGAWKRLTVYSDFYGRANEREYFAAEVLADQVGGSIEKAEADFRDHVRANGLFDGDLKLEGGQILTNAYPIYRRGAAQHAAEAIKRLGTFGIESFGRHGAFNYQPTARVSTIDAETALGFKRETH</sequence>
<dbReference type="RefSeq" id="WP_377257485.1">
    <property type="nucleotide sequence ID" value="NZ_JBHMAA010000008.1"/>
</dbReference>
<evidence type="ECO:0000313" key="1">
    <source>
        <dbReference type="EMBL" id="MFB9948318.1"/>
    </source>
</evidence>
<dbReference type="InterPro" id="IPR036188">
    <property type="entry name" value="FAD/NAD-bd_sf"/>
</dbReference>
<keyword evidence="2" id="KW-1185">Reference proteome</keyword>
<evidence type="ECO:0000313" key="2">
    <source>
        <dbReference type="Proteomes" id="UP001589692"/>
    </source>
</evidence>
<reference evidence="1 2" key="1">
    <citation type="submission" date="2024-09" db="EMBL/GenBank/DDBJ databases">
        <authorList>
            <person name="Sun Q."/>
            <person name="Mori K."/>
        </authorList>
    </citation>
    <scope>NUCLEOTIDE SEQUENCE [LARGE SCALE GENOMIC DNA]</scope>
    <source>
        <strain evidence="1 2">TBRC 4938</strain>
    </source>
</reference>
<organism evidence="1 2">
    <name type="scientific">Rhizobium puerariae</name>
    <dbReference type="NCBI Taxonomy" id="1585791"/>
    <lineage>
        <taxon>Bacteria</taxon>
        <taxon>Pseudomonadati</taxon>
        <taxon>Pseudomonadota</taxon>
        <taxon>Alphaproteobacteria</taxon>
        <taxon>Hyphomicrobiales</taxon>
        <taxon>Rhizobiaceae</taxon>
        <taxon>Rhizobium/Agrobacterium group</taxon>
        <taxon>Rhizobium</taxon>
    </lineage>
</organism>
<dbReference type="Proteomes" id="UP001589692">
    <property type="component" value="Unassembled WGS sequence"/>
</dbReference>
<dbReference type="PANTHER" id="PTHR21197:SF0">
    <property type="entry name" value="UDP-GALACTOPYRANOSE MUTASE"/>
    <property type="match status" value="1"/>
</dbReference>
<dbReference type="Pfam" id="PF13450">
    <property type="entry name" value="NAD_binding_8"/>
    <property type="match status" value="1"/>
</dbReference>
<dbReference type="Gene3D" id="3.50.50.60">
    <property type="entry name" value="FAD/NAD(P)-binding domain"/>
    <property type="match status" value="1"/>
</dbReference>
<dbReference type="SUPFAM" id="SSF51971">
    <property type="entry name" value="Nucleotide-binding domain"/>
    <property type="match status" value="1"/>
</dbReference>
<dbReference type="PANTHER" id="PTHR21197">
    <property type="entry name" value="UDP-GALACTOPYRANOSE MUTASE"/>
    <property type="match status" value="1"/>
</dbReference>
<accession>A0ABV6ACH9</accession>
<name>A0ABV6ACH9_9HYPH</name>
<gene>
    <name evidence="1" type="ORF">ACFFP0_05625</name>
</gene>
<dbReference type="EMBL" id="JBHMAA010000008">
    <property type="protein sequence ID" value="MFB9948318.1"/>
    <property type="molecule type" value="Genomic_DNA"/>
</dbReference>
<comment type="caution">
    <text evidence="1">The sequence shown here is derived from an EMBL/GenBank/DDBJ whole genome shotgun (WGS) entry which is preliminary data.</text>
</comment>